<dbReference type="InterPro" id="IPR001173">
    <property type="entry name" value="Glyco_trans_2-like"/>
</dbReference>
<evidence type="ECO:0000313" key="2">
    <source>
        <dbReference type="EMBL" id="WOC51593.1"/>
    </source>
</evidence>
<reference evidence="2" key="1">
    <citation type="submission" date="2023-10" db="EMBL/GenBank/DDBJ databases">
        <title>Characterization and whole genome sequencing of a novel strain of Bergeyella porcorum QD2021 isolated from pig.</title>
        <authorList>
            <person name="Liu G."/>
            <person name="Chen C."/>
            <person name="Han X."/>
        </authorList>
    </citation>
    <scope>NUCLEOTIDE SEQUENCE</scope>
    <source>
        <strain evidence="2">QD2021</strain>
    </source>
</reference>
<dbReference type="Gene3D" id="3.90.550.10">
    <property type="entry name" value="Spore Coat Polysaccharide Biosynthesis Protein SpsA, Chain A"/>
    <property type="match status" value="1"/>
</dbReference>
<gene>
    <name evidence="2" type="ORF">BPO_0946</name>
</gene>
<feature type="domain" description="Glycosyltransferase 2-like" evidence="1">
    <location>
        <begin position="37"/>
        <end position="155"/>
    </location>
</feature>
<keyword evidence="3" id="KW-1185">Reference proteome</keyword>
<dbReference type="InterPro" id="IPR029044">
    <property type="entry name" value="Nucleotide-diphossugar_trans"/>
</dbReference>
<accession>A0AAU0F2P9</accession>
<sequence length="282" mass="33003">MKNNQCSPIFTIVQEDFTFRHKNILSLQKHKAMPLVSIITPCYNSAKFLKDTIQAVQNQTLTDWEWIITDDNSSDNSLEILQTVNDDRIIVVESKTNGGAGHARNLALEKASGRFITFLDADDYWFPEFLEEMTQFMLREQAELAYSNYARCDENMTPLIEDFKADKVVTFDNLLKTCRLSLLSSMYDSQRVGKEYFPKGSKREDHVMWLNLLKKIPEGKPLPKTMAKYRMHANSVSRKKSNIIKDQYLVYKDFMHFSTLKSLYYTAHWAFNGFKKYSKWFN</sequence>
<dbReference type="KEGG" id="bpor:BPO_0946"/>
<evidence type="ECO:0000259" key="1">
    <source>
        <dbReference type="Pfam" id="PF00535"/>
    </source>
</evidence>
<keyword evidence="2" id="KW-0808">Transferase</keyword>
<evidence type="ECO:0000313" key="3">
    <source>
        <dbReference type="Proteomes" id="UP001432059"/>
    </source>
</evidence>
<dbReference type="Pfam" id="PF00535">
    <property type="entry name" value="Glycos_transf_2"/>
    <property type="match status" value="1"/>
</dbReference>
<name>A0AAU0F2P9_9FLAO</name>
<organism evidence="2 3">
    <name type="scientific">Bergeyella porcorum</name>
    <dbReference type="NCBI Taxonomy" id="1735111"/>
    <lineage>
        <taxon>Bacteria</taxon>
        <taxon>Pseudomonadati</taxon>
        <taxon>Bacteroidota</taxon>
        <taxon>Flavobacteriia</taxon>
        <taxon>Flavobacteriales</taxon>
        <taxon>Weeksellaceae</taxon>
        <taxon>Bergeyella</taxon>
    </lineage>
</organism>
<dbReference type="PANTHER" id="PTHR22916">
    <property type="entry name" value="GLYCOSYLTRANSFERASE"/>
    <property type="match status" value="1"/>
</dbReference>
<dbReference type="PANTHER" id="PTHR22916:SF3">
    <property type="entry name" value="UDP-GLCNAC:BETAGAL BETA-1,3-N-ACETYLGLUCOSAMINYLTRANSFERASE-LIKE PROTEIN 1"/>
    <property type="match status" value="1"/>
</dbReference>
<dbReference type="AlphaFoldDB" id="A0AAU0F2P9"/>
<dbReference type="SUPFAM" id="SSF53448">
    <property type="entry name" value="Nucleotide-diphospho-sugar transferases"/>
    <property type="match status" value="1"/>
</dbReference>
<dbReference type="GO" id="GO:0016758">
    <property type="term" value="F:hexosyltransferase activity"/>
    <property type="evidence" value="ECO:0007669"/>
    <property type="project" value="UniProtKB-ARBA"/>
</dbReference>
<dbReference type="Proteomes" id="UP001432059">
    <property type="component" value="Chromosome"/>
</dbReference>
<dbReference type="CDD" id="cd00761">
    <property type="entry name" value="Glyco_tranf_GTA_type"/>
    <property type="match status" value="1"/>
</dbReference>
<protein>
    <submittedName>
        <fullName evidence="2">Glycosyl transferase family 2</fullName>
    </submittedName>
</protein>
<proteinExistence type="predicted"/>
<dbReference type="EMBL" id="CP136426">
    <property type="protein sequence ID" value="WOC51593.1"/>
    <property type="molecule type" value="Genomic_DNA"/>
</dbReference>